<evidence type="ECO:0000256" key="4">
    <source>
        <dbReference type="ARBA" id="ARBA00022475"/>
    </source>
</evidence>
<evidence type="ECO:0000256" key="7">
    <source>
        <dbReference type="ARBA" id="ARBA00022927"/>
    </source>
</evidence>
<dbReference type="InterPro" id="IPR051045">
    <property type="entry name" value="TonB-dependent_transducer"/>
</dbReference>
<feature type="domain" description="TonB C-terminal" evidence="12">
    <location>
        <begin position="240"/>
        <end position="326"/>
    </location>
</feature>
<dbReference type="Proteomes" id="UP001628192">
    <property type="component" value="Unassembled WGS sequence"/>
</dbReference>
<keyword evidence="8 11" id="KW-1133">Transmembrane helix</keyword>
<evidence type="ECO:0000256" key="8">
    <source>
        <dbReference type="ARBA" id="ARBA00022989"/>
    </source>
</evidence>
<keyword evidence="14" id="KW-1185">Reference proteome</keyword>
<evidence type="ECO:0000256" key="1">
    <source>
        <dbReference type="ARBA" id="ARBA00004383"/>
    </source>
</evidence>
<evidence type="ECO:0000256" key="10">
    <source>
        <dbReference type="SAM" id="MobiDB-lite"/>
    </source>
</evidence>
<feature type="compositionally biased region" description="Gly residues" evidence="10">
    <location>
        <begin position="208"/>
        <end position="224"/>
    </location>
</feature>
<dbReference type="InterPro" id="IPR003538">
    <property type="entry name" value="TonB"/>
</dbReference>
<keyword evidence="9 11" id="KW-0472">Membrane</keyword>
<evidence type="ECO:0000256" key="11">
    <source>
        <dbReference type="SAM" id="Phobius"/>
    </source>
</evidence>
<keyword evidence="6 11" id="KW-0812">Transmembrane</keyword>
<comment type="subcellular location">
    <subcellularLocation>
        <location evidence="1">Cell inner membrane</location>
        <topology evidence="1">Single-pass membrane protein</topology>
        <orientation evidence="1">Periplasmic side</orientation>
    </subcellularLocation>
</comment>
<keyword evidence="3" id="KW-0813">Transport</keyword>
<dbReference type="Gene3D" id="3.30.1150.10">
    <property type="match status" value="1"/>
</dbReference>
<feature type="compositionally biased region" description="Low complexity" evidence="10">
    <location>
        <begin position="90"/>
        <end position="110"/>
    </location>
</feature>
<feature type="compositionally biased region" description="Basic and acidic residues" evidence="10">
    <location>
        <begin position="157"/>
        <end position="193"/>
    </location>
</feature>
<dbReference type="InterPro" id="IPR006260">
    <property type="entry name" value="TonB/TolA_C"/>
</dbReference>
<keyword evidence="7" id="KW-0653">Protein transport</keyword>
<evidence type="ECO:0000259" key="12">
    <source>
        <dbReference type="PROSITE" id="PS52015"/>
    </source>
</evidence>
<evidence type="ECO:0000256" key="2">
    <source>
        <dbReference type="ARBA" id="ARBA00006555"/>
    </source>
</evidence>
<evidence type="ECO:0000313" key="13">
    <source>
        <dbReference type="EMBL" id="GAB1253336.1"/>
    </source>
</evidence>
<protein>
    <recommendedName>
        <fullName evidence="12">TonB C-terminal domain-containing protein</fullName>
    </recommendedName>
</protein>
<dbReference type="PROSITE" id="PS52015">
    <property type="entry name" value="TONB_CTD"/>
    <property type="match status" value="1"/>
</dbReference>
<feature type="region of interest" description="Disordered" evidence="10">
    <location>
        <begin position="83"/>
        <end position="232"/>
    </location>
</feature>
<dbReference type="Pfam" id="PF03544">
    <property type="entry name" value="TonB_C"/>
    <property type="match status" value="1"/>
</dbReference>
<evidence type="ECO:0000256" key="5">
    <source>
        <dbReference type="ARBA" id="ARBA00022519"/>
    </source>
</evidence>
<comment type="similarity">
    <text evidence="2">Belongs to the TonB family.</text>
</comment>
<organism evidence="13 14">
    <name type="scientific">Desulfovibrio falkowii</name>
    <dbReference type="NCBI Taxonomy" id="3136602"/>
    <lineage>
        <taxon>Bacteria</taxon>
        <taxon>Pseudomonadati</taxon>
        <taxon>Thermodesulfobacteriota</taxon>
        <taxon>Desulfovibrionia</taxon>
        <taxon>Desulfovibrionales</taxon>
        <taxon>Desulfovibrionaceae</taxon>
        <taxon>Desulfovibrio</taxon>
    </lineage>
</organism>
<comment type="caution">
    <text evidence="13">The sequence shown here is derived from an EMBL/GenBank/DDBJ whole genome shotgun (WGS) entry which is preliminary data.</text>
</comment>
<dbReference type="InterPro" id="IPR037682">
    <property type="entry name" value="TonB_C"/>
</dbReference>
<sequence length="326" mass="33423">MDAPDRDEHSMKSCGVAEKSLSMARTEQVCVKTVFPGNVVFFLISLALHTAALAALWFLAVPAAGIGQGEGAGGYITVSLLPGPPGDSGSGESSASSPDAADGASASVPATADRAVEPSAAPPATDTVHAADIDPKRPAAAPAEPVPPVPAAIPVRKIKDEQKAKPKNRKAERTVVEKAAPEHARRTLDDRGQKSGRASAAGREQAGTAGGRGGQGGEKGGAGGKSSAAAAGSSAGYLKGNYEYIKKRVRQYLVYNPQAKRMGIQGMVTVAFTIQQDGRVRDVAVSKSSGHSLLDESALEAVRSAAPFAAPPEPARVIMPVQFSLR</sequence>
<evidence type="ECO:0000256" key="3">
    <source>
        <dbReference type="ARBA" id="ARBA00022448"/>
    </source>
</evidence>
<dbReference type="PANTHER" id="PTHR33446:SF11">
    <property type="entry name" value="TONB3"/>
    <property type="match status" value="1"/>
</dbReference>
<dbReference type="PRINTS" id="PR01374">
    <property type="entry name" value="TONBPROTEIN"/>
</dbReference>
<accession>A0ABQ0E6H9</accession>
<keyword evidence="4" id="KW-1003">Cell membrane</keyword>
<reference evidence="13 14" key="1">
    <citation type="journal article" date="2025" name="Int. J. Syst. Evol. Microbiol.">
        <title>Desulfovibrio falkowii sp. nov., Porphyromonas miyakawae sp. nov., Mediterraneibacter flintii sp. nov. and Owariibacterium komagatae gen. nov., sp. nov., isolated from human faeces.</title>
        <authorList>
            <person name="Hamaguchi T."/>
            <person name="Ohara M."/>
            <person name="Hisatomi A."/>
            <person name="Sekiguchi K."/>
            <person name="Takeda J.I."/>
            <person name="Ueyama J."/>
            <person name="Ito M."/>
            <person name="Nishiwaki H."/>
            <person name="Ogi T."/>
            <person name="Hirayama M."/>
            <person name="Ohkuma M."/>
            <person name="Sakamoto M."/>
            <person name="Ohno K."/>
        </authorList>
    </citation>
    <scope>NUCLEOTIDE SEQUENCE [LARGE SCALE GENOMIC DNA]</scope>
    <source>
        <strain evidence="13 14">13CB8C</strain>
    </source>
</reference>
<keyword evidence="5" id="KW-0997">Cell inner membrane</keyword>
<evidence type="ECO:0000313" key="14">
    <source>
        <dbReference type="Proteomes" id="UP001628192"/>
    </source>
</evidence>
<dbReference type="PANTHER" id="PTHR33446">
    <property type="entry name" value="PROTEIN TONB-RELATED"/>
    <property type="match status" value="1"/>
</dbReference>
<gene>
    <name evidence="13" type="ORF">Defa_08230</name>
</gene>
<dbReference type="SUPFAM" id="SSF74653">
    <property type="entry name" value="TolA/TonB C-terminal domain"/>
    <property type="match status" value="1"/>
</dbReference>
<dbReference type="NCBIfam" id="TIGR01352">
    <property type="entry name" value="tonB_Cterm"/>
    <property type="match status" value="1"/>
</dbReference>
<proteinExistence type="inferred from homology"/>
<evidence type="ECO:0000256" key="6">
    <source>
        <dbReference type="ARBA" id="ARBA00022692"/>
    </source>
</evidence>
<evidence type="ECO:0000256" key="9">
    <source>
        <dbReference type="ARBA" id="ARBA00023136"/>
    </source>
</evidence>
<dbReference type="EMBL" id="BAAFSG010000001">
    <property type="protein sequence ID" value="GAB1253336.1"/>
    <property type="molecule type" value="Genomic_DNA"/>
</dbReference>
<feature type="transmembrane region" description="Helical" evidence="11">
    <location>
        <begin position="39"/>
        <end position="60"/>
    </location>
</feature>
<name>A0ABQ0E6H9_9BACT</name>
<dbReference type="RefSeq" id="WP_407844255.1">
    <property type="nucleotide sequence ID" value="NZ_BAAFSG010000001.1"/>
</dbReference>